<evidence type="ECO:0000313" key="2">
    <source>
        <dbReference type="EMBL" id="CAK9273563.1"/>
    </source>
</evidence>
<evidence type="ECO:0000313" key="3">
    <source>
        <dbReference type="Proteomes" id="UP001497444"/>
    </source>
</evidence>
<keyword evidence="3" id="KW-1185">Reference proteome</keyword>
<dbReference type="EMBL" id="OZ020100">
    <property type="protein sequence ID" value="CAK9273563.1"/>
    <property type="molecule type" value="Genomic_DNA"/>
</dbReference>
<sequence>MKMISSIRQQAAAAATARRVRSPNKQTASCTHQQQSEISLWWTGTPASKHGTGCADFHSIPKAGSVYTVIPSSRGPARDNY</sequence>
<evidence type="ECO:0000256" key="1">
    <source>
        <dbReference type="SAM" id="MobiDB-lite"/>
    </source>
</evidence>
<organism evidence="2 3">
    <name type="scientific">Sphagnum jensenii</name>
    <dbReference type="NCBI Taxonomy" id="128206"/>
    <lineage>
        <taxon>Eukaryota</taxon>
        <taxon>Viridiplantae</taxon>
        <taxon>Streptophyta</taxon>
        <taxon>Embryophyta</taxon>
        <taxon>Bryophyta</taxon>
        <taxon>Sphagnophytina</taxon>
        <taxon>Sphagnopsida</taxon>
        <taxon>Sphagnales</taxon>
        <taxon>Sphagnaceae</taxon>
        <taxon>Sphagnum</taxon>
    </lineage>
</organism>
<feature type="compositionally biased region" description="Polar residues" evidence="1">
    <location>
        <begin position="23"/>
        <end position="35"/>
    </location>
</feature>
<dbReference type="Proteomes" id="UP001497444">
    <property type="component" value="Chromosome 5"/>
</dbReference>
<feature type="region of interest" description="Disordered" evidence="1">
    <location>
        <begin position="1"/>
        <end position="35"/>
    </location>
</feature>
<accession>A0ABP0X391</accession>
<protein>
    <submittedName>
        <fullName evidence="2">Uncharacterized protein</fullName>
    </submittedName>
</protein>
<feature type="compositionally biased region" description="Low complexity" evidence="1">
    <location>
        <begin position="8"/>
        <end position="17"/>
    </location>
</feature>
<name>A0ABP0X391_9BRYO</name>
<reference evidence="2" key="1">
    <citation type="submission" date="2024-02" db="EMBL/GenBank/DDBJ databases">
        <authorList>
            <consortium name="ELIXIR-Norway"/>
            <consortium name="Elixir Norway"/>
        </authorList>
    </citation>
    <scope>NUCLEOTIDE SEQUENCE</scope>
</reference>
<proteinExistence type="predicted"/>
<gene>
    <name evidence="2" type="ORF">CSSPJE1EN1_LOCUS19041</name>
</gene>